<keyword evidence="1" id="KW-0472">Membrane</keyword>
<evidence type="ECO:0000313" key="2">
    <source>
        <dbReference type="Proteomes" id="UP000492821"/>
    </source>
</evidence>
<keyword evidence="1" id="KW-1133">Transmembrane helix</keyword>
<feature type="transmembrane region" description="Helical" evidence="1">
    <location>
        <begin position="39"/>
        <end position="59"/>
    </location>
</feature>
<name>A0A7E4UX69_PANRE</name>
<keyword evidence="1" id="KW-0812">Transmembrane</keyword>
<dbReference type="AlphaFoldDB" id="A0A7E4UX69"/>
<reference evidence="3" key="2">
    <citation type="submission" date="2020-10" db="UniProtKB">
        <authorList>
            <consortium name="WormBaseParasite"/>
        </authorList>
    </citation>
    <scope>IDENTIFICATION</scope>
</reference>
<reference evidence="2" key="1">
    <citation type="journal article" date="2013" name="Genetics">
        <title>The draft genome and transcriptome of Panagrellus redivivus are shaped by the harsh demands of a free-living lifestyle.</title>
        <authorList>
            <person name="Srinivasan J."/>
            <person name="Dillman A.R."/>
            <person name="Macchietto M.G."/>
            <person name="Heikkinen L."/>
            <person name="Lakso M."/>
            <person name="Fracchia K.M."/>
            <person name="Antoshechkin I."/>
            <person name="Mortazavi A."/>
            <person name="Wong G."/>
            <person name="Sternberg P.W."/>
        </authorList>
    </citation>
    <scope>NUCLEOTIDE SEQUENCE [LARGE SCALE GENOMIC DNA]</scope>
    <source>
        <strain evidence="2">MT8872</strain>
    </source>
</reference>
<organism evidence="2 3">
    <name type="scientific">Panagrellus redivivus</name>
    <name type="common">Microworm</name>
    <dbReference type="NCBI Taxonomy" id="6233"/>
    <lineage>
        <taxon>Eukaryota</taxon>
        <taxon>Metazoa</taxon>
        <taxon>Ecdysozoa</taxon>
        <taxon>Nematoda</taxon>
        <taxon>Chromadorea</taxon>
        <taxon>Rhabditida</taxon>
        <taxon>Tylenchina</taxon>
        <taxon>Panagrolaimomorpha</taxon>
        <taxon>Panagrolaimoidea</taxon>
        <taxon>Panagrolaimidae</taxon>
        <taxon>Panagrellus</taxon>
    </lineage>
</organism>
<proteinExistence type="predicted"/>
<evidence type="ECO:0000256" key="1">
    <source>
        <dbReference type="SAM" id="Phobius"/>
    </source>
</evidence>
<keyword evidence="2" id="KW-1185">Reference proteome</keyword>
<dbReference type="WBParaSite" id="Pan_g1369.t2">
    <property type="protein sequence ID" value="Pan_g1369.t2"/>
    <property type="gene ID" value="Pan_g1369"/>
</dbReference>
<accession>A0A7E4UX69</accession>
<evidence type="ECO:0000313" key="3">
    <source>
        <dbReference type="WBParaSite" id="Pan_g1369.t2"/>
    </source>
</evidence>
<protein>
    <submittedName>
        <fullName evidence="3">Very-long-chain (3R)-3-hydroxyacyl-CoA dehydratase</fullName>
    </submittedName>
</protein>
<sequence length="105" mass="12335">MYAMPIITVERMIALFASERYEAWTFPKLMTLVNLLPELGGLLTMPMYTITYGLLLYWYTVRSINTVPKCCQRKRVRPHASESDVARERVVKETDLYFQVYSASW</sequence>
<dbReference type="Proteomes" id="UP000492821">
    <property type="component" value="Unassembled WGS sequence"/>
</dbReference>